<gene>
    <name evidence="1" type="ORF">X474_18960</name>
</gene>
<dbReference type="EMBL" id="AZAC01000032">
    <property type="protein sequence ID" value="KIX12414.1"/>
    <property type="molecule type" value="Genomic_DNA"/>
</dbReference>
<protein>
    <submittedName>
        <fullName evidence="1">Uncharacterized protein</fullName>
    </submittedName>
</protein>
<proteinExistence type="predicted"/>
<sequence length="36" mass="4206">MAFFPENDLKNAFIRPFISGFLPSIDPLKHILTRKM</sequence>
<dbReference type="Proteomes" id="UP000032233">
    <property type="component" value="Unassembled WGS sequence"/>
</dbReference>
<evidence type="ECO:0000313" key="1">
    <source>
        <dbReference type="EMBL" id="KIX12414.1"/>
    </source>
</evidence>
<dbReference type="InParanoid" id="A0A0D2J2I4"/>
<comment type="caution">
    <text evidence="1">The sequence shown here is derived from an EMBL/GenBank/DDBJ whole genome shotgun (WGS) entry which is preliminary data.</text>
</comment>
<organism evidence="1 2">
    <name type="scientific">Dethiosulfatarculus sandiegensis</name>
    <dbReference type="NCBI Taxonomy" id="1429043"/>
    <lineage>
        <taxon>Bacteria</taxon>
        <taxon>Pseudomonadati</taxon>
        <taxon>Thermodesulfobacteriota</taxon>
        <taxon>Desulfarculia</taxon>
        <taxon>Desulfarculales</taxon>
        <taxon>Desulfarculaceae</taxon>
        <taxon>Dethiosulfatarculus</taxon>
    </lineage>
</organism>
<name>A0A0D2J2I4_9BACT</name>
<evidence type="ECO:0000313" key="2">
    <source>
        <dbReference type="Proteomes" id="UP000032233"/>
    </source>
</evidence>
<reference evidence="1 2" key="1">
    <citation type="submission" date="2013-11" db="EMBL/GenBank/DDBJ databases">
        <title>Metagenomic analysis of a methanogenic consortium involved in long chain n-alkane degradation.</title>
        <authorList>
            <person name="Davidova I.A."/>
            <person name="Callaghan A.V."/>
            <person name="Wawrik B."/>
            <person name="Pruitt S."/>
            <person name="Marks C."/>
            <person name="Duncan K.E."/>
            <person name="Suflita J.M."/>
        </authorList>
    </citation>
    <scope>NUCLEOTIDE SEQUENCE [LARGE SCALE GENOMIC DNA]</scope>
    <source>
        <strain evidence="1 2">SPR</strain>
    </source>
</reference>
<dbReference type="AlphaFoldDB" id="A0A0D2J2I4"/>
<keyword evidence="2" id="KW-1185">Reference proteome</keyword>
<accession>A0A0D2J2I4</accession>